<reference evidence="9 10" key="1">
    <citation type="submission" date="2023-07" db="EMBL/GenBank/DDBJ databases">
        <title>Genomic Encyclopedia of Type Strains, Phase IV (KMG-IV): sequencing the most valuable type-strain genomes for metagenomic binning, comparative biology and taxonomic classification.</title>
        <authorList>
            <person name="Goeker M."/>
        </authorList>
    </citation>
    <scope>NUCLEOTIDE SEQUENCE [LARGE SCALE GENOMIC DNA]</scope>
    <source>
        <strain evidence="9 10">DSM 12751</strain>
    </source>
</reference>
<feature type="transmembrane region" description="Helical" evidence="7">
    <location>
        <begin position="78"/>
        <end position="98"/>
    </location>
</feature>
<dbReference type="RefSeq" id="WP_307393743.1">
    <property type="nucleotide sequence ID" value="NZ_BAAADK010000032.1"/>
</dbReference>
<evidence type="ECO:0000256" key="5">
    <source>
        <dbReference type="ARBA" id="ARBA00022989"/>
    </source>
</evidence>
<proteinExistence type="predicted"/>
<feature type="transmembrane region" description="Helical" evidence="7">
    <location>
        <begin position="12"/>
        <end position="39"/>
    </location>
</feature>
<keyword evidence="2" id="KW-0813">Transport</keyword>
<dbReference type="CDD" id="cd06173">
    <property type="entry name" value="MFS_MefA_like"/>
    <property type="match status" value="1"/>
</dbReference>
<feature type="transmembrane region" description="Helical" evidence="7">
    <location>
        <begin position="313"/>
        <end position="332"/>
    </location>
</feature>
<dbReference type="Gene3D" id="1.20.1250.20">
    <property type="entry name" value="MFS general substrate transporter like domains"/>
    <property type="match status" value="1"/>
</dbReference>
<dbReference type="Proteomes" id="UP001235840">
    <property type="component" value="Unassembled WGS sequence"/>
</dbReference>
<feature type="transmembrane region" description="Helical" evidence="7">
    <location>
        <begin position="220"/>
        <end position="246"/>
    </location>
</feature>
<keyword evidence="4 7" id="KW-0812">Transmembrane</keyword>
<dbReference type="SUPFAM" id="SSF103473">
    <property type="entry name" value="MFS general substrate transporter"/>
    <property type="match status" value="1"/>
</dbReference>
<dbReference type="EMBL" id="JAUSTY010000006">
    <property type="protein sequence ID" value="MDQ0165960.1"/>
    <property type="molecule type" value="Genomic_DNA"/>
</dbReference>
<name>A0ABT9VZC6_9BACI</name>
<dbReference type="PRINTS" id="PR01988">
    <property type="entry name" value="EXPORTERBACE"/>
</dbReference>
<evidence type="ECO:0000259" key="8">
    <source>
        <dbReference type="PROSITE" id="PS50850"/>
    </source>
</evidence>
<keyword evidence="3" id="KW-1003">Cell membrane</keyword>
<protein>
    <submittedName>
        <fullName evidence="9">MFS family permease</fullName>
    </submittedName>
</protein>
<evidence type="ECO:0000256" key="4">
    <source>
        <dbReference type="ARBA" id="ARBA00022692"/>
    </source>
</evidence>
<dbReference type="Pfam" id="PF05977">
    <property type="entry name" value="MFS_3"/>
    <property type="match status" value="1"/>
</dbReference>
<dbReference type="InterPro" id="IPR022324">
    <property type="entry name" value="Bacilysin_exporter_BacE_put"/>
</dbReference>
<comment type="subcellular location">
    <subcellularLocation>
        <location evidence="1">Cell membrane</location>
        <topology evidence="1">Multi-pass membrane protein</topology>
    </subcellularLocation>
</comment>
<evidence type="ECO:0000256" key="1">
    <source>
        <dbReference type="ARBA" id="ARBA00004651"/>
    </source>
</evidence>
<feature type="transmembrane region" description="Helical" evidence="7">
    <location>
        <begin position="104"/>
        <end position="131"/>
    </location>
</feature>
<dbReference type="PROSITE" id="PS50850">
    <property type="entry name" value="MFS"/>
    <property type="match status" value="1"/>
</dbReference>
<keyword evidence="10" id="KW-1185">Reference proteome</keyword>
<evidence type="ECO:0000256" key="6">
    <source>
        <dbReference type="ARBA" id="ARBA00023136"/>
    </source>
</evidence>
<dbReference type="PANTHER" id="PTHR43266">
    <property type="entry name" value="MACROLIDE-EFFLUX PROTEIN"/>
    <property type="match status" value="1"/>
</dbReference>
<dbReference type="InterPro" id="IPR036259">
    <property type="entry name" value="MFS_trans_sf"/>
</dbReference>
<dbReference type="InterPro" id="IPR010290">
    <property type="entry name" value="TM_effector"/>
</dbReference>
<evidence type="ECO:0000313" key="9">
    <source>
        <dbReference type="EMBL" id="MDQ0165960.1"/>
    </source>
</evidence>
<comment type="caution">
    <text evidence="9">The sequence shown here is derived from an EMBL/GenBank/DDBJ whole genome shotgun (WGS) entry which is preliminary data.</text>
</comment>
<sequence length="411" mass="44327">MKFDSSLFKDKNYLWLWLGQTLSVVAHRFCNIAFMWYVIETTGSSIALGLSVICFSLPAIFCLPFSGVLADKNHKKQILLVSNIINGVLILLIAYSVFIDYSMILLYALVIASSIASAFFSPALSASIPLLVDKSLLPNANSLSQMTQQLANILGPALAGILIAVTDIWVTFAISGVAFLLAVLFHSRITIRSVESTDVEGHFFQQFKDGLVHVLSSRKLIFLIIAGGVIINFFLAPITVYITFIANQILEIGSQGLGILQSSISVGALVGGLLIFTNVLKDKIKMAIFGLTIEGVALLLAGLFPGYLTMMTFFLILGLGVSLASVGITTLFQTIVPENKMGRVMSLLSTMSFVTVPLGTMLGSVLIDQISVYTVLLVSGICVALTGIALCYPFANELRTNKEKEASLSIE</sequence>
<feature type="transmembrane region" description="Helical" evidence="7">
    <location>
        <begin position="373"/>
        <end position="395"/>
    </location>
</feature>
<evidence type="ECO:0000256" key="2">
    <source>
        <dbReference type="ARBA" id="ARBA00022448"/>
    </source>
</evidence>
<evidence type="ECO:0000256" key="7">
    <source>
        <dbReference type="SAM" id="Phobius"/>
    </source>
</evidence>
<evidence type="ECO:0000256" key="3">
    <source>
        <dbReference type="ARBA" id="ARBA00022475"/>
    </source>
</evidence>
<evidence type="ECO:0000313" key="10">
    <source>
        <dbReference type="Proteomes" id="UP001235840"/>
    </source>
</evidence>
<keyword evidence="6 7" id="KW-0472">Membrane</keyword>
<feature type="transmembrane region" description="Helical" evidence="7">
    <location>
        <begin position="168"/>
        <end position="185"/>
    </location>
</feature>
<dbReference type="PANTHER" id="PTHR43266:SF2">
    <property type="entry name" value="MAJOR FACILITATOR SUPERFAMILY (MFS) PROFILE DOMAIN-CONTAINING PROTEIN"/>
    <property type="match status" value="1"/>
</dbReference>
<feature type="transmembrane region" description="Helical" evidence="7">
    <location>
        <begin position="258"/>
        <end position="280"/>
    </location>
</feature>
<gene>
    <name evidence="9" type="ORF">J2S11_001861</name>
</gene>
<dbReference type="InterPro" id="IPR020846">
    <property type="entry name" value="MFS_dom"/>
</dbReference>
<keyword evidence="5 7" id="KW-1133">Transmembrane helix</keyword>
<accession>A0ABT9VZC6</accession>
<feature type="transmembrane region" description="Helical" evidence="7">
    <location>
        <begin position="287"/>
        <end position="307"/>
    </location>
</feature>
<feature type="transmembrane region" description="Helical" evidence="7">
    <location>
        <begin position="45"/>
        <end position="66"/>
    </location>
</feature>
<feature type="domain" description="Major facilitator superfamily (MFS) profile" evidence="8">
    <location>
        <begin position="1"/>
        <end position="399"/>
    </location>
</feature>
<feature type="transmembrane region" description="Helical" evidence="7">
    <location>
        <begin position="344"/>
        <end position="367"/>
    </location>
</feature>
<organism evidence="9 10">
    <name type="scientific">Caldalkalibacillus horti</name>
    <dbReference type="NCBI Taxonomy" id="77523"/>
    <lineage>
        <taxon>Bacteria</taxon>
        <taxon>Bacillati</taxon>
        <taxon>Bacillota</taxon>
        <taxon>Bacilli</taxon>
        <taxon>Bacillales</taxon>
        <taxon>Bacillaceae</taxon>
        <taxon>Caldalkalibacillus</taxon>
    </lineage>
</organism>